<dbReference type="Gene3D" id="3.40.50.300">
    <property type="entry name" value="P-loop containing nucleotide triphosphate hydrolases"/>
    <property type="match status" value="1"/>
</dbReference>
<evidence type="ECO:0000256" key="4">
    <source>
        <dbReference type="ARBA" id="ARBA00022741"/>
    </source>
</evidence>
<evidence type="ECO:0000313" key="11">
    <source>
        <dbReference type="EMBL" id="PWA00684.1"/>
    </source>
</evidence>
<dbReference type="Pfam" id="PF14630">
    <property type="entry name" value="ORC5_C"/>
    <property type="match status" value="1"/>
</dbReference>
<dbReference type="GO" id="GO:0005664">
    <property type="term" value="C:nuclear origin of replication recognition complex"/>
    <property type="evidence" value="ECO:0007669"/>
    <property type="project" value="TreeGrafter"/>
</dbReference>
<feature type="domain" description="ORC5 lid" evidence="10">
    <location>
        <begin position="206"/>
        <end position="262"/>
    </location>
</feature>
<organism evidence="11 12">
    <name type="scientific">Smittium angustum</name>
    <dbReference type="NCBI Taxonomy" id="133377"/>
    <lineage>
        <taxon>Eukaryota</taxon>
        <taxon>Fungi</taxon>
        <taxon>Fungi incertae sedis</taxon>
        <taxon>Zoopagomycota</taxon>
        <taxon>Kickxellomycotina</taxon>
        <taxon>Harpellomycetes</taxon>
        <taxon>Harpellales</taxon>
        <taxon>Legeriomycetaceae</taxon>
        <taxon>Smittium</taxon>
    </lineage>
</organism>
<keyword evidence="12" id="KW-1185">Reference proteome</keyword>
<keyword evidence="4" id="KW-0547">Nucleotide-binding</keyword>
<evidence type="ECO:0000259" key="8">
    <source>
        <dbReference type="Pfam" id="PF13191"/>
    </source>
</evidence>
<proteinExistence type="inferred from homology"/>
<dbReference type="EMBL" id="MBFU01000319">
    <property type="protein sequence ID" value="PWA00684.1"/>
    <property type="molecule type" value="Genomic_DNA"/>
</dbReference>
<gene>
    <name evidence="11" type="ORF">BB558_003260</name>
</gene>
<dbReference type="AlphaFoldDB" id="A0A2U1J6K1"/>
<evidence type="ECO:0000256" key="5">
    <source>
        <dbReference type="ARBA" id="ARBA00022840"/>
    </source>
</evidence>
<dbReference type="PANTHER" id="PTHR12705:SF0">
    <property type="entry name" value="ORIGIN RECOGNITION COMPLEX SUBUNIT 5"/>
    <property type="match status" value="1"/>
</dbReference>
<dbReference type="InterPro" id="IPR020796">
    <property type="entry name" value="ORC5"/>
</dbReference>
<accession>A0A2U1J6K1</accession>
<feature type="region of interest" description="Disordered" evidence="7">
    <location>
        <begin position="345"/>
        <end position="369"/>
    </location>
</feature>
<feature type="compositionally biased region" description="Polar residues" evidence="7">
    <location>
        <begin position="359"/>
        <end position="369"/>
    </location>
</feature>
<name>A0A2U1J6K1_SMIAN</name>
<dbReference type="SUPFAM" id="SSF52540">
    <property type="entry name" value="P-loop containing nucleoside triphosphate hydrolases"/>
    <property type="match status" value="1"/>
</dbReference>
<evidence type="ECO:0000256" key="7">
    <source>
        <dbReference type="SAM" id="MobiDB-lite"/>
    </source>
</evidence>
<dbReference type="GO" id="GO:0006270">
    <property type="term" value="P:DNA replication initiation"/>
    <property type="evidence" value="ECO:0007669"/>
    <property type="project" value="TreeGrafter"/>
</dbReference>
<evidence type="ECO:0000259" key="10">
    <source>
        <dbReference type="Pfam" id="PF21639"/>
    </source>
</evidence>
<comment type="subcellular location">
    <subcellularLocation>
        <location evidence="1">Nucleus</location>
    </subcellularLocation>
</comment>
<comment type="caution">
    <text evidence="11">The sequence shown here is derived from an EMBL/GenBank/DDBJ whole genome shotgun (WGS) entry which is preliminary data.</text>
</comment>
<evidence type="ECO:0008006" key="13">
    <source>
        <dbReference type="Google" id="ProtNLM"/>
    </source>
</evidence>
<evidence type="ECO:0000313" key="12">
    <source>
        <dbReference type="Proteomes" id="UP000245591"/>
    </source>
</evidence>
<dbReference type="InterPro" id="IPR041664">
    <property type="entry name" value="AAA_16"/>
</dbReference>
<dbReference type="Pfam" id="PF13191">
    <property type="entry name" value="AAA_16"/>
    <property type="match status" value="1"/>
</dbReference>
<evidence type="ECO:0000259" key="9">
    <source>
        <dbReference type="Pfam" id="PF14630"/>
    </source>
</evidence>
<protein>
    <recommendedName>
        <fullName evidence="13">Orc1-like AAA ATPase domain-containing protein</fullName>
    </recommendedName>
</protein>
<dbReference type="PANTHER" id="PTHR12705">
    <property type="entry name" value="ORIGIN RECOGNITION COMPLEX SUBUNIT 5"/>
    <property type="match status" value="1"/>
</dbReference>
<keyword evidence="6" id="KW-0539">Nucleus</keyword>
<sequence>MDNINLQLKNEFPGRSDQIDVLTNLILEPGSSTIPFIYVNGHTATGKTSLLTRLADLYVKNDFNDGNEVEFAGNSNIVVIDSTECIYPKILFRRAITTWFKQEIYNDPNLLKKWKCETFEDFAKVLNENNDFSTKYMILDNAEKLRDLGHSFISSLLYIAEQASEKPSFGSFPEPIILQFNQYKKSEVIKILELDCPENEPLAFFATFADSMYETFHRSCNDINELRQLISLLYPKYIQPIFEKQATRNETARLFKLCQPYFVAATDKLYLREISSFEWQNESIVASAKNDFATVEKSIANMTTTTGLQELPYLTKYLLISAFIASYNPPKLDFQYFAKASESKSKRRQRVPKRDDTGSRVNSTTTDWAETISSKQNAGNIL</sequence>
<keyword evidence="3" id="KW-0235">DNA replication</keyword>
<dbReference type="Proteomes" id="UP000245591">
    <property type="component" value="Unassembled WGS sequence"/>
</dbReference>
<dbReference type="GO" id="GO:0003688">
    <property type="term" value="F:DNA replication origin binding"/>
    <property type="evidence" value="ECO:0007669"/>
    <property type="project" value="TreeGrafter"/>
</dbReference>
<feature type="domain" description="Orc1-like AAA ATPase" evidence="8">
    <location>
        <begin position="11"/>
        <end position="162"/>
    </location>
</feature>
<comment type="similarity">
    <text evidence="2">Belongs to the ORC5 family.</text>
</comment>
<evidence type="ECO:0000256" key="2">
    <source>
        <dbReference type="ARBA" id="ARBA00006269"/>
    </source>
</evidence>
<evidence type="ECO:0000256" key="1">
    <source>
        <dbReference type="ARBA" id="ARBA00004123"/>
    </source>
</evidence>
<dbReference type="InterPro" id="IPR047088">
    <property type="entry name" value="ORC5_C"/>
</dbReference>
<evidence type="ECO:0000256" key="3">
    <source>
        <dbReference type="ARBA" id="ARBA00022705"/>
    </source>
</evidence>
<evidence type="ECO:0000256" key="6">
    <source>
        <dbReference type="ARBA" id="ARBA00023242"/>
    </source>
</evidence>
<feature type="domain" description="Origin recognition complex subunit 5 C-terminal" evidence="9">
    <location>
        <begin position="311"/>
        <end position="356"/>
    </location>
</feature>
<dbReference type="InterPro" id="IPR048866">
    <property type="entry name" value="ORC5_lid"/>
</dbReference>
<dbReference type="InterPro" id="IPR027417">
    <property type="entry name" value="P-loop_NTPase"/>
</dbReference>
<dbReference type="Pfam" id="PF21639">
    <property type="entry name" value="ORC5_lid"/>
    <property type="match status" value="1"/>
</dbReference>
<reference evidence="11 12" key="1">
    <citation type="journal article" date="2018" name="MBio">
        <title>Comparative Genomics Reveals the Core Gene Toolbox for the Fungus-Insect Symbiosis.</title>
        <authorList>
            <person name="Wang Y."/>
            <person name="Stata M."/>
            <person name="Wang W."/>
            <person name="Stajich J.E."/>
            <person name="White M.M."/>
            <person name="Moncalvo J.M."/>
        </authorList>
    </citation>
    <scope>NUCLEOTIDE SEQUENCE [LARGE SCALE GENOMIC DNA]</scope>
    <source>
        <strain evidence="11 12">AUS-126-30</strain>
    </source>
</reference>
<keyword evidence="5" id="KW-0067">ATP-binding</keyword>